<keyword evidence="10" id="KW-1185">Reference proteome</keyword>
<feature type="binding site" evidence="8">
    <location>
        <position position="13"/>
    </location>
    <ligand>
        <name>Mg(2+)</name>
        <dbReference type="ChEBI" id="CHEBI:18420"/>
    </ligand>
</feature>
<evidence type="ECO:0000256" key="5">
    <source>
        <dbReference type="PIRNR" id="PIRNR000915"/>
    </source>
</evidence>
<dbReference type="InterPro" id="IPR006354">
    <property type="entry name" value="HAD-SF_hydro_IIA_hyp1"/>
</dbReference>
<reference evidence="9 10" key="1">
    <citation type="journal article" date="2023" name="Microbiol. Spectr.">
        <title>Symbiosis of Carpenter Bees with Uncharacterized Lactic Acid Bacteria Showing NAD Auxotrophy.</title>
        <authorList>
            <person name="Kawasaki S."/>
            <person name="Ozawa K."/>
            <person name="Mori T."/>
            <person name="Yamamoto A."/>
            <person name="Ito M."/>
            <person name="Ohkuma M."/>
            <person name="Sakamoto M."/>
            <person name="Matsutani M."/>
        </authorList>
    </citation>
    <scope>NUCLEOTIDE SEQUENCE [LARGE SCALE GENOMIC DNA]</scope>
    <source>
        <strain evidence="9 10">XA3</strain>
    </source>
</reference>
<dbReference type="GO" id="GO:0005737">
    <property type="term" value="C:cytoplasm"/>
    <property type="evidence" value="ECO:0007669"/>
    <property type="project" value="TreeGrafter"/>
</dbReference>
<evidence type="ECO:0000256" key="7">
    <source>
        <dbReference type="PIRSR" id="PIRSR000915-2"/>
    </source>
</evidence>
<feature type="binding site" evidence="7">
    <location>
        <position position="187"/>
    </location>
    <ligand>
        <name>substrate</name>
    </ligand>
</feature>
<dbReference type="InterPro" id="IPR006357">
    <property type="entry name" value="HAD-SF_hydro_IIA"/>
</dbReference>
<dbReference type="NCBIfam" id="TIGR01457">
    <property type="entry name" value="HAD-SF-IIA-hyp2"/>
    <property type="match status" value="1"/>
</dbReference>
<organism evidence="9 10">
    <name type="scientific">Xylocopilactobacillus apicola</name>
    <dbReference type="NCBI Taxonomy" id="2932184"/>
    <lineage>
        <taxon>Bacteria</taxon>
        <taxon>Bacillati</taxon>
        <taxon>Bacillota</taxon>
        <taxon>Bacilli</taxon>
        <taxon>Lactobacillales</taxon>
        <taxon>Lactobacillaceae</taxon>
        <taxon>Xylocopilactobacillus</taxon>
    </lineage>
</organism>
<comment type="similarity">
    <text evidence="1 5">Belongs to the HAD-like hydrolase superfamily. NagD family.</text>
</comment>
<dbReference type="PIRSF" id="PIRSF000915">
    <property type="entry name" value="PGP-type_phosphatase"/>
    <property type="match status" value="1"/>
</dbReference>
<dbReference type="InterPro" id="IPR023214">
    <property type="entry name" value="HAD_sf"/>
</dbReference>
<feature type="active site" description="Proton donor" evidence="6">
    <location>
        <position position="15"/>
    </location>
</feature>
<evidence type="ECO:0000256" key="8">
    <source>
        <dbReference type="PIRSR" id="PIRSR000915-3"/>
    </source>
</evidence>
<dbReference type="PANTHER" id="PTHR19288">
    <property type="entry name" value="4-NITROPHENYLPHOSPHATASE-RELATED"/>
    <property type="match status" value="1"/>
</dbReference>
<comment type="function">
    <text evidence="5">Catalyzes the dephosphorylation of 2-6 carbon acid sugars in vitro.</text>
</comment>
<feature type="active site" description="Nucleophile" evidence="6">
    <location>
        <position position="13"/>
    </location>
</feature>
<evidence type="ECO:0000256" key="3">
    <source>
        <dbReference type="ARBA" id="ARBA00022801"/>
    </source>
</evidence>
<dbReference type="Pfam" id="PF13344">
    <property type="entry name" value="Hydrolase_6"/>
    <property type="match status" value="1"/>
</dbReference>
<dbReference type="CDD" id="cd07530">
    <property type="entry name" value="HAD_Pase_UmpH-like"/>
    <property type="match status" value="1"/>
</dbReference>
<dbReference type="EMBL" id="AP026802">
    <property type="protein sequence ID" value="BDR58426.1"/>
    <property type="molecule type" value="Genomic_DNA"/>
</dbReference>
<keyword evidence="3" id="KW-0378">Hydrolase</keyword>
<dbReference type="GO" id="GO:0046872">
    <property type="term" value="F:metal ion binding"/>
    <property type="evidence" value="ECO:0007669"/>
    <property type="project" value="UniProtKB-KW"/>
</dbReference>
<protein>
    <recommendedName>
        <fullName evidence="5">Acid sugar phosphatase</fullName>
        <ecNumber evidence="5">3.1.3.-</ecNumber>
    </recommendedName>
</protein>
<feature type="binding site" evidence="8">
    <location>
        <position position="212"/>
    </location>
    <ligand>
        <name>Mg(2+)</name>
        <dbReference type="ChEBI" id="CHEBI:18420"/>
    </ligand>
</feature>
<dbReference type="SUPFAM" id="SSF56784">
    <property type="entry name" value="HAD-like"/>
    <property type="match status" value="1"/>
</dbReference>
<dbReference type="PANTHER" id="PTHR19288:SF46">
    <property type="entry name" value="HALOACID DEHALOGENASE-LIKE HYDROLASE DOMAIN-CONTAINING PROTEIN 2"/>
    <property type="match status" value="1"/>
</dbReference>
<dbReference type="SFLD" id="SFLDS00003">
    <property type="entry name" value="Haloacid_Dehalogenase"/>
    <property type="match status" value="1"/>
</dbReference>
<proteinExistence type="inferred from homology"/>
<dbReference type="InterPro" id="IPR036412">
    <property type="entry name" value="HAD-like_sf"/>
</dbReference>
<evidence type="ECO:0000256" key="2">
    <source>
        <dbReference type="ARBA" id="ARBA00022723"/>
    </source>
</evidence>
<dbReference type="EC" id="3.1.3.-" evidence="5"/>
<dbReference type="Gene3D" id="3.40.50.1000">
    <property type="entry name" value="HAD superfamily/HAD-like"/>
    <property type="match status" value="2"/>
</dbReference>
<feature type="binding site" evidence="8">
    <location>
        <position position="15"/>
    </location>
    <ligand>
        <name>Mg(2+)</name>
        <dbReference type="ChEBI" id="CHEBI:18420"/>
    </ligand>
</feature>
<keyword evidence="2 5" id="KW-0479">Metal-binding</keyword>
<dbReference type="FunFam" id="3.40.50.1000:FF:000053">
    <property type="entry name" value="TIGR01457 family HAD hydrolase"/>
    <property type="match status" value="1"/>
</dbReference>
<dbReference type="Pfam" id="PF13242">
    <property type="entry name" value="Hydrolase_like"/>
    <property type="match status" value="1"/>
</dbReference>
<comment type="cofactor">
    <cofactor evidence="8">
        <name>Mg(2+)</name>
        <dbReference type="ChEBI" id="CHEBI:18420"/>
    </cofactor>
    <text evidence="8">Divalent metal ions. Mg(2+) is the most effective.</text>
</comment>
<sequence length="261" mass="29052">MCDEMRYQGYLIDLDGTIYRGKEKIPSAVKFIKDLFENHLKFRLVTNNTTRTPEAIVDFLHVYHQIDVELSNIYTASKATAEYIARNKTVTCPHVYVIGENGLKTELANYGFIYDELDPDYVVVGLDSDVTYHKLEIAALAIEKGAIFIGTNPDRAIPKEVGLVPSAGALIGLLQIATKVDPVIIGKPQTIMLDLISEDLNVAKENLVLFGDNYDTDILGGINFGIDTALVLTGVTKREDLKSVDKLPKFILDSLEEWHFA</sequence>
<dbReference type="KEGG" id="xap:XA3_08670"/>
<name>A0AAU9DIZ7_9LACO</name>
<dbReference type="NCBIfam" id="TIGR01460">
    <property type="entry name" value="HAD-SF-IIA"/>
    <property type="match status" value="1"/>
</dbReference>
<dbReference type="GO" id="GO:0016791">
    <property type="term" value="F:phosphatase activity"/>
    <property type="evidence" value="ECO:0007669"/>
    <property type="project" value="TreeGrafter"/>
</dbReference>
<evidence type="ECO:0000256" key="6">
    <source>
        <dbReference type="PIRSR" id="PIRSR000915-1"/>
    </source>
</evidence>
<evidence type="ECO:0000313" key="10">
    <source>
        <dbReference type="Proteomes" id="UP001321861"/>
    </source>
</evidence>
<dbReference type="SFLD" id="SFLDG01139">
    <property type="entry name" value="C2.A:_Pyridoxal_Phosphate_Phos"/>
    <property type="match status" value="1"/>
</dbReference>
<dbReference type="AlphaFoldDB" id="A0AAU9DIZ7"/>
<keyword evidence="4 5" id="KW-0460">Magnesium</keyword>
<gene>
    <name evidence="9" type="primary">nagD</name>
    <name evidence="9" type="ORF">XA3_08670</name>
</gene>
<evidence type="ECO:0000256" key="4">
    <source>
        <dbReference type="ARBA" id="ARBA00022842"/>
    </source>
</evidence>
<evidence type="ECO:0000256" key="1">
    <source>
        <dbReference type="ARBA" id="ARBA00006696"/>
    </source>
</evidence>
<dbReference type="Proteomes" id="UP001321861">
    <property type="component" value="Chromosome"/>
</dbReference>
<evidence type="ECO:0000313" key="9">
    <source>
        <dbReference type="EMBL" id="BDR58426.1"/>
    </source>
</evidence>
<accession>A0AAU9DIZ7</accession>